<comment type="caution">
    <text evidence="2">The sequence shown here is derived from an EMBL/GenBank/DDBJ whole genome shotgun (WGS) entry which is preliminary data.</text>
</comment>
<dbReference type="InterPro" id="IPR036513">
    <property type="entry name" value="STAS_dom_sf"/>
</dbReference>
<evidence type="ECO:0000313" key="2">
    <source>
        <dbReference type="EMBL" id="OBY30589.1"/>
    </source>
</evidence>
<sequence>MSALKLGASVLPSRRIDTAPVADTWESHTARCVTRWGRAGAVISLDGEIDASNADALGDYVQQCAAYCEWLVLDLSDLEFIGTTGFSVLTTITSRCADARIYCSTVPGPAVTRLLRICDPTNALPTSASVSDALSGVQGLRQAR</sequence>
<evidence type="ECO:0000259" key="1">
    <source>
        <dbReference type="PROSITE" id="PS50801"/>
    </source>
</evidence>
<dbReference type="Proteomes" id="UP000092668">
    <property type="component" value="Unassembled WGS sequence"/>
</dbReference>
<protein>
    <recommendedName>
        <fullName evidence="1">STAS domain-containing protein</fullName>
    </recommendedName>
</protein>
<dbReference type="PROSITE" id="PS50801">
    <property type="entry name" value="STAS"/>
    <property type="match status" value="1"/>
</dbReference>
<dbReference type="Pfam" id="PF01740">
    <property type="entry name" value="STAS"/>
    <property type="match status" value="1"/>
</dbReference>
<dbReference type="Gene3D" id="3.30.750.24">
    <property type="entry name" value="STAS domain"/>
    <property type="match status" value="1"/>
</dbReference>
<evidence type="ECO:0000313" key="3">
    <source>
        <dbReference type="Proteomes" id="UP000092668"/>
    </source>
</evidence>
<reference evidence="2 3" key="1">
    <citation type="submission" date="2015-06" db="EMBL/GenBank/DDBJ databases">
        <title>Genome sequence of Mycobacterium kumamotonense strain Roo.</title>
        <authorList>
            <person name="Greninger A.L."/>
            <person name="Cunningham G."/>
            <person name="Miller S."/>
        </authorList>
    </citation>
    <scope>NUCLEOTIDE SEQUENCE [LARGE SCALE GENOMIC DNA]</scope>
    <source>
        <strain evidence="2 3">Roo</strain>
    </source>
</reference>
<accession>A0A1B8SCX4</accession>
<dbReference type="CDD" id="cd07043">
    <property type="entry name" value="STAS_anti-anti-sigma_factors"/>
    <property type="match status" value="1"/>
</dbReference>
<dbReference type="EMBL" id="LFOE01000028">
    <property type="protein sequence ID" value="OBY30589.1"/>
    <property type="molecule type" value="Genomic_DNA"/>
</dbReference>
<dbReference type="SUPFAM" id="SSF52091">
    <property type="entry name" value="SpoIIaa-like"/>
    <property type="match status" value="1"/>
</dbReference>
<name>A0A1B8SCX4_9MYCO</name>
<proteinExistence type="predicted"/>
<dbReference type="InterPro" id="IPR002645">
    <property type="entry name" value="STAS_dom"/>
</dbReference>
<gene>
    <name evidence="2" type="ORF">ACT18_16685</name>
</gene>
<feature type="domain" description="STAS" evidence="1">
    <location>
        <begin position="42"/>
        <end position="137"/>
    </location>
</feature>
<keyword evidence="3" id="KW-1185">Reference proteome</keyword>
<organism evidence="2 3">
    <name type="scientific">Mycolicibacter kumamotonensis</name>
    <dbReference type="NCBI Taxonomy" id="354243"/>
    <lineage>
        <taxon>Bacteria</taxon>
        <taxon>Bacillati</taxon>
        <taxon>Actinomycetota</taxon>
        <taxon>Actinomycetes</taxon>
        <taxon>Mycobacteriales</taxon>
        <taxon>Mycobacteriaceae</taxon>
        <taxon>Mycolicibacter</taxon>
    </lineage>
</organism>
<dbReference type="AlphaFoldDB" id="A0A1B8SCX4"/>
<dbReference type="PATRIC" id="fig|354243.3.peg.3452"/>
<dbReference type="STRING" id="354243.BST28_01760"/>